<dbReference type="InterPro" id="IPR000653">
    <property type="entry name" value="DegT/StrS_aminotransferase"/>
</dbReference>
<protein>
    <submittedName>
        <fullName evidence="4">DegT/DnrJ/EryC1/StrS family aminotransferase</fullName>
    </submittedName>
</protein>
<evidence type="ECO:0000313" key="4">
    <source>
        <dbReference type="EMBL" id="MBD8009225.1"/>
    </source>
</evidence>
<evidence type="ECO:0000313" key="5">
    <source>
        <dbReference type="Proteomes" id="UP000621930"/>
    </source>
</evidence>
<keyword evidence="4" id="KW-0808">Transferase</keyword>
<dbReference type="InterPro" id="IPR015421">
    <property type="entry name" value="PyrdxlP-dep_Trfase_major"/>
</dbReference>
<evidence type="ECO:0000256" key="3">
    <source>
        <dbReference type="RuleBase" id="RU004508"/>
    </source>
</evidence>
<keyword evidence="5" id="KW-1185">Reference proteome</keyword>
<dbReference type="Proteomes" id="UP000621930">
    <property type="component" value="Unassembled WGS sequence"/>
</dbReference>
<comment type="caution">
    <text evidence="4">The sequence shown here is derived from an EMBL/GenBank/DDBJ whole genome shotgun (WGS) entry which is preliminary data.</text>
</comment>
<dbReference type="PANTHER" id="PTHR30244:SF36">
    <property type="entry name" value="3-OXO-GLUCOSE-6-PHOSPHATE:GLUTAMATE AMINOTRANSFERASE"/>
    <property type="match status" value="1"/>
</dbReference>
<dbReference type="PIRSF" id="PIRSF000390">
    <property type="entry name" value="PLP_StrS"/>
    <property type="match status" value="1"/>
</dbReference>
<accession>A0ABR8VWS4</accession>
<name>A0ABR8VWS4_9GAMM</name>
<keyword evidence="4" id="KW-0032">Aminotransferase</keyword>
<dbReference type="InterPro" id="IPR015424">
    <property type="entry name" value="PyrdxlP-dep_Trfase"/>
</dbReference>
<dbReference type="InterPro" id="IPR015422">
    <property type="entry name" value="PyrdxlP-dep_Trfase_small"/>
</dbReference>
<organism evidence="4 5">
    <name type="scientific">Acinetobacter pecorum</name>
    <dbReference type="NCBI Taxonomy" id="2762215"/>
    <lineage>
        <taxon>Bacteria</taxon>
        <taxon>Pseudomonadati</taxon>
        <taxon>Pseudomonadota</taxon>
        <taxon>Gammaproteobacteria</taxon>
        <taxon>Moraxellales</taxon>
        <taxon>Moraxellaceae</taxon>
        <taxon>Acinetobacter</taxon>
    </lineage>
</organism>
<dbReference type="SUPFAM" id="SSF53383">
    <property type="entry name" value="PLP-dependent transferases"/>
    <property type="match status" value="1"/>
</dbReference>
<dbReference type="PANTHER" id="PTHR30244">
    <property type="entry name" value="TRANSAMINASE"/>
    <property type="match status" value="1"/>
</dbReference>
<sequence>MIPFLDLKAINAQYREKLITACTQVIDSGWYICGKELEEFERNFANYCGTQYAVGVANGLDALILTLRAWKELGKLHEADEVIVPSNTYIASILAISQNNLKPVLVEPDIHTFNIDTKKIEAAITDRTKAILPVHLYGQLAAMPEIMSIAKKYHLLVLEDSAQAHGAEIGGKKAGNWGDASGFSFYPGKNLGALGDGGAITTNDAELADMLKAIRNYGSHEKYKNLVPGVNSRLDEIQAAILNIKLKFLDRENQHRRQIADLYLKGIQNPAIELPLIIIDTETYTQHVWHLFVIRTRHREELQKYLADHGVQTLIHYPIPPHKQQAYKEWNDLSLPISEQIHAEVLSLPIGPTLSVDEAKQIVQLCNGFQI</sequence>
<proteinExistence type="inferred from homology"/>
<comment type="similarity">
    <text evidence="2 3">Belongs to the DegT/DnrJ/EryC1 family.</text>
</comment>
<dbReference type="GO" id="GO:0008483">
    <property type="term" value="F:transaminase activity"/>
    <property type="evidence" value="ECO:0007669"/>
    <property type="project" value="UniProtKB-KW"/>
</dbReference>
<dbReference type="EMBL" id="JACSPT010000008">
    <property type="protein sequence ID" value="MBD8009225.1"/>
    <property type="molecule type" value="Genomic_DNA"/>
</dbReference>
<dbReference type="Gene3D" id="3.40.640.10">
    <property type="entry name" value="Type I PLP-dependent aspartate aminotransferase-like (Major domain)"/>
    <property type="match status" value="1"/>
</dbReference>
<dbReference type="Gene3D" id="3.90.1150.10">
    <property type="entry name" value="Aspartate Aminotransferase, domain 1"/>
    <property type="match status" value="1"/>
</dbReference>
<evidence type="ECO:0000256" key="1">
    <source>
        <dbReference type="ARBA" id="ARBA00022898"/>
    </source>
</evidence>
<dbReference type="Pfam" id="PF01041">
    <property type="entry name" value="DegT_DnrJ_EryC1"/>
    <property type="match status" value="1"/>
</dbReference>
<gene>
    <name evidence="4" type="ORF">H9629_07710</name>
</gene>
<dbReference type="CDD" id="cd00616">
    <property type="entry name" value="AHBA_syn"/>
    <property type="match status" value="1"/>
</dbReference>
<dbReference type="RefSeq" id="WP_191730839.1">
    <property type="nucleotide sequence ID" value="NZ_JACSPT010000008.1"/>
</dbReference>
<evidence type="ECO:0000256" key="2">
    <source>
        <dbReference type="ARBA" id="ARBA00037999"/>
    </source>
</evidence>
<keyword evidence="1 3" id="KW-0663">Pyridoxal phosphate</keyword>
<reference evidence="4 5" key="1">
    <citation type="submission" date="2020-08" db="EMBL/GenBank/DDBJ databases">
        <title>A Genomic Blueprint of the Chicken Gut Microbiome.</title>
        <authorList>
            <person name="Gilroy R."/>
            <person name="Ravi A."/>
            <person name="Getino M."/>
            <person name="Pursley I."/>
            <person name="Horton D.L."/>
            <person name="Alikhan N.-F."/>
            <person name="Baker D."/>
            <person name="Gharbi K."/>
            <person name="Hall N."/>
            <person name="Watson M."/>
            <person name="Adriaenssens E.M."/>
            <person name="Foster-Nyarko E."/>
            <person name="Jarju S."/>
            <person name="Secka A."/>
            <person name="Antonio M."/>
            <person name="Oren A."/>
            <person name="Chaudhuri R."/>
            <person name="La Ragione R.M."/>
            <person name="Hildebrand F."/>
            <person name="Pallen M.J."/>
        </authorList>
    </citation>
    <scope>NUCLEOTIDE SEQUENCE [LARGE SCALE GENOMIC DNA]</scope>
    <source>
        <strain evidence="4 5">Sa1BUA6</strain>
    </source>
</reference>